<keyword evidence="1" id="KW-0472">Membrane</keyword>
<dbReference type="GeneID" id="54547949"/>
<organism evidence="2 3">
    <name type="scientific">Westerdykella ornata</name>
    <dbReference type="NCBI Taxonomy" id="318751"/>
    <lineage>
        <taxon>Eukaryota</taxon>
        <taxon>Fungi</taxon>
        <taxon>Dikarya</taxon>
        <taxon>Ascomycota</taxon>
        <taxon>Pezizomycotina</taxon>
        <taxon>Dothideomycetes</taxon>
        <taxon>Pleosporomycetidae</taxon>
        <taxon>Pleosporales</taxon>
        <taxon>Sporormiaceae</taxon>
        <taxon>Westerdykella</taxon>
    </lineage>
</organism>
<sequence>MLVSSGCLKRTLVQARTRFKVHSVYLLQLAEHLRCCGTLRYSGSLVLVFFHLIPVVTLSSSRPEELRTIRYTYIVRSTMASSFFLTLVALFALYPSLQKRKGNVTEIRTTIIGRDMHIVLIHLHRYSMHYTADGRLQTAVYKSTNYDCSNAARCNPIQGIPGYARQAFRT</sequence>
<protein>
    <submittedName>
        <fullName evidence="2">Uncharacterized protein</fullName>
    </submittedName>
</protein>
<evidence type="ECO:0000313" key="3">
    <source>
        <dbReference type="Proteomes" id="UP000800097"/>
    </source>
</evidence>
<proteinExistence type="predicted"/>
<accession>A0A6A6K2I5</accession>
<keyword evidence="3" id="KW-1185">Reference proteome</keyword>
<dbReference type="RefSeq" id="XP_033659146.1">
    <property type="nucleotide sequence ID" value="XM_033794774.1"/>
</dbReference>
<reference evidence="2" key="1">
    <citation type="journal article" date="2020" name="Stud. Mycol.">
        <title>101 Dothideomycetes genomes: a test case for predicting lifestyles and emergence of pathogens.</title>
        <authorList>
            <person name="Haridas S."/>
            <person name="Albert R."/>
            <person name="Binder M."/>
            <person name="Bloem J."/>
            <person name="Labutti K."/>
            <person name="Salamov A."/>
            <person name="Andreopoulos B."/>
            <person name="Baker S."/>
            <person name="Barry K."/>
            <person name="Bills G."/>
            <person name="Bluhm B."/>
            <person name="Cannon C."/>
            <person name="Castanera R."/>
            <person name="Culley D."/>
            <person name="Daum C."/>
            <person name="Ezra D."/>
            <person name="Gonzalez J."/>
            <person name="Henrissat B."/>
            <person name="Kuo A."/>
            <person name="Liang C."/>
            <person name="Lipzen A."/>
            <person name="Lutzoni F."/>
            <person name="Magnuson J."/>
            <person name="Mondo S."/>
            <person name="Nolan M."/>
            <person name="Ohm R."/>
            <person name="Pangilinan J."/>
            <person name="Park H.-J."/>
            <person name="Ramirez L."/>
            <person name="Alfaro M."/>
            <person name="Sun H."/>
            <person name="Tritt A."/>
            <person name="Yoshinaga Y."/>
            <person name="Zwiers L.-H."/>
            <person name="Turgeon B."/>
            <person name="Goodwin S."/>
            <person name="Spatafora J."/>
            <person name="Crous P."/>
            <person name="Grigoriev I."/>
        </authorList>
    </citation>
    <scope>NUCLEOTIDE SEQUENCE</scope>
    <source>
        <strain evidence="2">CBS 379.55</strain>
    </source>
</reference>
<keyword evidence="1" id="KW-0812">Transmembrane</keyword>
<dbReference type="AlphaFoldDB" id="A0A6A6K2I5"/>
<name>A0A6A6K2I5_WESOR</name>
<evidence type="ECO:0000313" key="2">
    <source>
        <dbReference type="EMBL" id="KAF2281609.1"/>
    </source>
</evidence>
<feature type="transmembrane region" description="Helical" evidence="1">
    <location>
        <begin position="73"/>
        <end position="94"/>
    </location>
</feature>
<dbReference type="Proteomes" id="UP000800097">
    <property type="component" value="Unassembled WGS sequence"/>
</dbReference>
<evidence type="ECO:0000256" key="1">
    <source>
        <dbReference type="SAM" id="Phobius"/>
    </source>
</evidence>
<keyword evidence="1" id="KW-1133">Transmembrane helix</keyword>
<dbReference type="EMBL" id="ML986484">
    <property type="protein sequence ID" value="KAF2281609.1"/>
    <property type="molecule type" value="Genomic_DNA"/>
</dbReference>
<feature type="transmembrane region" description="Helical" evidence="1">
    <location>
        <begin position="41"/>
        <end position="61"/>
    </location>
</feature>
<gene>
    <name evidence="2" type="ORF">EI97DRAFT_34518</name>
</gene>